<dbReference type="PANTHER" id="PTHR11505">
    <property type="entry name" value="L1 TRANSPOSABLE ELEMENT-RELATED"/>
    <property type="match status" value="1"/>
</dbReference>
<reference evidence="2" key="1">
    <citation type="submission" date="2025-08" db="UniProtKB">
        <authorList>
            <consortium name="Ensembl"/>
        </authorList>
    </citation>
    <scope>IDENTIFICATION</scope>
</reference>
<proteinExistence type="predicted"/>
<dbReference type="OMA" id="TINKSHC"/>
<dbReference type="Proteomes" id="UP000261340">
    <property type="component" value="Unplaced"/>
</dbReference>
<dbReference type="GeneTree" id="ENSGT00990000204458"/>
<name>A0A3Q0RYJ6_AMPCI</name>
<evidence type="ECO:0000256" key="1">
    <source>
        <dbReference type="SAM" id="Coils"/>
    </source>
</evidence>
<evidence type="ECO:0008006" key="4">
    <source>
        <dbReference type="Google" id="ProtNLM"/>
    </source>
</evidence>
<dbReference type="InterPro" id="IPR042566">
    <property type="entry name" value="L1_C"/>
</dbReference>
<dbReference type="Gene3D" id="3.30.250.20">
    <property type="entry name" value="L1 transposable element, C-terminal domain"/>
    <property type="match status" value="1"/>
</dbReference>
<accession>A0A3Q0RYJ6</accession>
<sequence>MGKDNKEKLSAIHAELASLTAGLGSIRSDMDKLKTSVESNASVLDCHNHAFQELELKLADMEDRNRRCNIRIIGLKEGLEGSNATQYLTSSLPKWFPALAHAQIEIMRAHRIYSDARNRGVNRTLIFNVLCYTTRQAILRAVKKSPLTIDGRKIRFSPDYSNFTVKRRQAFHQAMDAAHTKGLDFFLLYPATLKIKEGTEYRSFTSSKEAEDYVAAVTPPALAQPLQETLIFHTINKSHCHLLSVFCVPSFSTS</sequence>
<protein>
    <recommendedName>
        <fullName evidence="4">L1 transposable element RRM domain-containing protein</fullName>
    </recommendedName>
</protein>
<reference evidence="2" key="2">
    <citation type="submission" date="2025-09" db="UniProtKB">
        <authorList>
            <consortium name="Ensembl"/>
        </authorList>
    </citation>
    <scope>IDENTIFICATION</scope>
</reference>
<dbReference type="InterPro" id="IPR004244">
    <property type="entry name" value="Transposase_22"/>
</dbReference>
<dbReference type="STRING" id="61819.ENSACIP00000015527"/>
<dbReference type="AlphaFoldDB" id="A0A3Q0RYJ6"/>
<keyword evidence="3" id="KW-1185">Reference proteome</keyword>
<evidence type="ECO:0000313" key="2">
    <source>
        <dbReference type="Ensembl" id="ENSACIP00000015527.1"/>
    </source>
</evidence>
<dbReference type="Ensembl" id="ENSACIT00000015939.1">
    <property type="protein sequence ID" value="ENSACIP00000015527.1"/>
    <property type="gene ID" value="ENSACIG00000012065.1"/>
</dbReference>
<feature type="coiled-coil region" evidence="1">
    <location>
        <begin position="44"/>
        <end position="71"/>
    </location>
</feature>
<keyword evidence="1" id="KW-0175">Coiled coil</keyword>
<organism evidence="2 3">
    <name type="scientific">Amphilophus citrinellus</name>
    <name type="common">Midas cichlid</name>
    <name type="synonym">Cichlasoma citrinellum</name>
    <dbReference type="NCBI Taxonomy" id="61819"/>
    <lineage>
        <taxon>Eukaryota</taxon>
        <taxon>Metazoa</taxon>
        <taxon>Chordata</taxon>
        <taxon>Craniata</taxon>
        <taxon>Vertebrata</taxon>
        <taxon>Euteleostomi</taxon>
        <taxon>Actinopterygii</taxon>
        <taxon>Neopterygii</taxon>
        <taxon>Teleostei</taxon>
        <taxon>Neoteleostei</taxon>
        <taxon>Acanthomorphata</taxon>
        <taxon>Ovalentaria</taxon>
        <taxon>Cichlomorphae</taxon>
        <taxon>Cichliformes</taxon>
        <taxon>Cichlidae</taxon>
        <taxon>New World cichlids</taxon>
        <taxon>Cichlasomatinae</taxon>
        <taxon>Heroini</taxon>
        <taxon>Amphilophus</taxon>
    </lineage>
</organism>
<evidence type="ECO:0000313" key="3">
    <source>
        <dbReference type="Proteomes" id="UP000261340"/>
    </source>
</evidence>